<dbReference type="Proteomes" id="UP000625682">
    <property type="component" value="Unassembled WGS sequence"/>
</dbReference>
<dbReference type="AlphaFoldDB" id="A0A917UIF1"/>
<comment type="caution">
    <text evidence="2">The sequence shown here is derived from an EMBL/GenBank/DDBJ whole genome shotgun (WGS) entry which is preliminary data.</text>
</comment>
<protein>
    <submittedName>
        <fullName evidence="2">Uncharacterized protein</fullName>
    </submittedName>
</protein>
<sequence>MEICIAVADWARGLTTWVLDVPGGEGTDATWRKRQRQKRHGRHRPREWAPAREQAPARAWFLDRARFPGWARDRTVCPRASTGGSSDSGRRVGMVVGWG</sequence>
<reference evidence="2" key="1">
    <citation type="journal article" date="2014" name="Int. J. Syst. Evol. Microbiol.">
        <title>Complete genome sequence of Corynebacterium casei LMG S-19264T (=DSM 44701T), isolated from a smear-ripened cheese.</title>
        <authorList>
            <consortium name="US DOE Joint Genome Institute (JGI-PGF)"/>
            <person name="Walter F."/>
            <person name="Albersmeier A."/>
            <person name="Kalinowski J."/>
            <person name="Ruckert C."/>
        </authorList>
    </citation>
    <scope>NUCLEOTIDE SEQUENCE</scope>
    <source>
        <strain evidence="2">CGMCC 4.7272</strain>
    </source>
</reference>
<dbReference type="EMBL" id="BMMU01000031">
    <property type="protein sequence ID" value="GGJ60654.1"/>
    <property type="molecule type" value="Genomic_DNA"/>
</dbReference>
<proteinExistence type="predicted"/>
<keyword evidence="3" id="KW-1185">Reference proteome</keyword>
<evidence type="ECO:0000313" key="3">
    <source>
        <dbReference type="Proteomes" id="UP000625682"/>
    </source>
</evidence>
<accession>A0A917UIF1</accession>
<name>A0A917UIF1_9ACTN</name>
<evidence type="ECO:0000313" key="2">
    <source>
        <dbReference type="EMBL" id="GGJ60654.1"/>
    </source>
</evidence>
<organism evidence="2 3">
    <name type="scientific">Streptomyces lacrimifluminis</name>
    <dbReference type="NCBI Taxonomy" id="1500077"/>
    <lineage>
        <taxon>Bacteria</taxon>
        <taxon>Bacillati</taxon>
        <taxon>Actinomycetota</taxon>
        <taxon>Actinomycetes</taxon>
        <taxon>Kitasatosporales</taxon>
        <taxon>Streptomycetaceae</taxon>
        <taxon>Streptomyces</taxon>
    </lineage>
</organism>
<feature type="region of interest" description="Disordered" evidence="1">
    <location>
        <begin position="25"/>
        <end position="51"/>
    </location>
</feature>
<feature type="compositionally biased region" description="Basic residues" evidence="1">
    <location>
        <begin position="32"/>
        <end position="45"/>
    </location>
</feature>
<feature type="region of interest" description="Disordered" evidence="1">
    <location>
        <begin position="77"/>
        <end position="99"/>
    </location>
</feature>
<reference evidence="2" key="2">
    <citation type="submission" date="2020-09" db="EMBL/GenBank/DDBJ databases">
        <authorList>
            <person name="Sun Q."/>
            <person name="Zhou Y."/>
        </authorList>
    </citation>
    <scope>NUCLEOTIDE SEQUENCE</scope>
    <source>
        <strain evidence="2">CGMCC 4.7272</strain>
    </source>
</reference>
<evidence type="ECO:0000256" key="1">
    <source>
        <dbReference type="SAM" id="MobiDB-lite"/>
    </source>
</evidence>
<gene>
    <name evidence="2" type="ORF">GCM10012282_67420</name>
</gene>